<protein>
    <submittedName>
        <fullName evidence="2">Phosphotransferase family protein</fullName>
    </submittedName>
</protein>
<dbReference type="InterPro" id="IPR011009">
    <property type="entry name" value="Kinase-like_dom_sf"/>
</dbReference>
<keyword evidence="3" id="KW-1185">Reference proteome</keyword>
<dbReference type="PANTHER" id="PTHR21310:SF40">
    <property type="entry name" value="AMINOGLYCOSIDE PHOSPHOTRANSFERASE DOMAIN-CONTAINING PROTEIN-RELATED"/>
    <property type="match status" value="1"/>
</dbReference>
<dbReference type="RefSeq" id="WP_379572080.1">
    <property type="nucleotide sequence ID" value="NZ_JBHSQK010000128.1"/>
</dbReference>
<sequence length="294" mass="30955">MSAAQVPEGAAEVAAQLARHLPGLRPEAVTPLGSGLDHDAYAVDGALVVRYDRDPDPAARAAAVVREAWVLELVATVCPVPVPPVRLVVPQQGCLALGRLPGVPLLDRPAAERAGCAAEVGAELGGVLAALQAVPLARLDGRVQLDDVAPRAWLDEAAETYRAVRGEIPTGARADVERFLAGPPAPAPARRVLSHNDLGIEHVLVEDGRVTGIIDWSDAAITDPAVDLGRILRDLGSVALDRALAASGADDGETLRRRAVFYARCTLLEDLAHGLQPGQERYAVKSLEALPWLF</sequence>
<dbReference type="InterPro" id="IPR051678">
    <property type="entry name" value="AGP_Transferase"/>
</dbReference>
<reference evidence="3" key="1">
    <citation type="journal article" date="2019" name="Int. J. Syst. Evol. Microbiol.">
        <title>The Global Catalogue of Microorganisms (GCM) 10K type strain sequencing project: providing services to taxonomists for standard genome sequencing and annotation.</title>
        <authorList>
            <consortium name="The Broad Institute Genomics Platform"/>
            <consortium name="The Broad Institute Genome Sequencing Center for Infectious Disease"/>
            <person name="Wu L."/>
            <person name="Ma J."/>
        </authorList>
    </citation>
    <scope>NUCLEOTIDE SEQUENCE [LARGE SCALE GENOMIC DNA]</scope>
    <source>
        <strain evidence="3">CGMCC 4.7397</strain>
    </source>
</reference>
<proteinExistence type="predicted"/>
<evidence type="ECO:0000313" key="2">
    <source>
        <dbReference type="EMBL" id="MFC5952824.1"/>
    </source>
</evidence>
<dbReference type="SUPFAM" id="SSF56112">
    <property type="entry name" value="Protein kinase-like (PK-like)"/>
    <property type="match status" value="1"/>
</dbReference>
<dbReference type="Gene3D" id="3.30.200.20">
    <property type="entry name" value="Phosphorylase Kinase, domain 1"/>
    <property type="match status" value="1"/>
</dbReference>
<accession>A0ABW1III8</accession>
<dbReference type="Proteomes" id="UP001596119">
    <property type="component" value="Unassembled WGS sequence"/>
</dbReference>
<dbReference type="Gene3D" id="3.90.1200.10">
    <property type="match status" value="1"/>
</dbReference>
<organism evidence="2 3">
    <name type="scientific">Pseudonocardia lutea</name>
    <dbReference type="NCBI Taxonomy" id="2172015"/>
    <lineage>
        <taxon>Bacteria</taxon>
        <taxon>Bacillati</taxon>
        <taxon>Actinomycetota</taxon>
        <taxon>Actinomycetes</taxon>
        <taxon>Pseudonocardiales</taxon>
        <taxon>Pseudonocardiaceae</taxon>
        <taxon>Pseudonocardia</taxon>
    </lineage>
</organism>
<evidence type="ECO:0000313" key="3">
    <source>
        <dbReference type="Proteomes" id="UP001596119"/>
    </source>
</evidence>
<comment type="caution">
    <text evidence="2">The sequence shown here is derived from an EMBL/GenBank/DDBJ whole genome shotgun (WGS) entry which is preliminary data.</text>
</comment>
<dbReference type="PANTHER" id="PTHR21310">
    <property type="entry name" value="AMINOGLYCOSIDE PHOSPHOTRANSFERASE-RELATED-RELATED"/>
    <property type="match status" value="1"/>
</dbReference>
<gene>
    <name evidence="2" type="ORF">ACFQH9_31650</name>
</gene>
<dbReference type="InterPro" id="IPR002575">
    <property type="entry name" value="Aminoglycoside_PTrfase"/>
</dbReference>
<dbReference type="Pfam" id="PF01636">
    <property type="entry name" value="APH"/>
    <property type="match status" value="1"/>
</dbReference>
<feature type="domain" description="Aminoglycoside phosphotransferase" evidence="1">
    <location>
        <begin position="29"/>
        <end position="259"/>
    </location>
</feature>
<dbReference type="EMBL" id="JBHSQK010000128">
    <property type="protein sequence ID" value="MFC5952824.1"/>
    <property type="molecule type" value="Genomic_DNA"/>
</dbReference>
<evidence type="ECO:0000259" key="1">
    <source>
        <dbReference type="Pfam" id="PF01636"/>
    </source>
</evidence>
<name>A0ABW1III8_9PSEU</name>